<protein>
    <recommendedName>
        <fullName evidence="4">BHLH domain-containing protein</fullName>
    </recommendedName>
</protein>
<dbReference type="PANTHER" id="PTHR46133:SF15">
    <property type="entry name" value="BHLH TRANSCRIPTION FACTOR"/>
    <property type="match status" value="1"/>
</dbReference>
<proteinExistence type="predicted"/>
<accession>W1PP38</accession>
<dbReference type="EMBL" id="KI392980">
    <property type="protein sequence ID" value="ERN09491.1"/>
    <property type="molecule type" value="Genomic_DNA"/>
</dbReference>
<feature type="coiled-coil region" evidence="3">
    <location>
        <begin position="105"/>
        <end position="167"/>
    </location>
</feature>
<keyword evidence="2" id="KW-0804">Transcription</keyword>
<dbReference type="InterPro" id="IPR044818">
    <property type="entry name" value="ILR3-like"/>
</dbReference>
<dbReference type="GO" id="GO:0003700">
    <property type="term" value="F:DNA-binding transcription factor activity"/>
    <property type="evidence" value="ECO:0007669"/>
    <property type="project" value="InterPro"/>
</dbReference>
<evidence type="ECO:0000259" key="4">
    <source>
        <dbReference type="PROSITE" id="PS50888"/>
    </source>
</evidence>
<dbReference type="SMART" id="SM00353">
    <property type="entry name" value="HLH"/>
    <property type="match status" value="1"/>
</dbReference>
<feature type="domain" description="BHLH" evidence="4">
    <location>
        <begin position="64"/>
        <end position="115"/>
    </location>
</feature>
<dbReference type="InterPro" id="IPR036638">
    <property type="entry name" value="HLH_DNA-bd_sf"/>
</dbReference>
<dbReference type="SUPFAM" id="SSF47459">
    <property type="entry name" value="HLH, helix-loop-helix DNA-binding domain"/>
    <property type="match status" value="1"/>
</dbReference>
<dbReference type="OrthoDB" id="515493at2759"/>
<name>W1PP38_AMBTC</name>
<evidence type="ECO:0000256" key="1">
    <source>
        <dbReference type="ARBA" id="ARBA00023015"/>
    </source>
</evidence>
<dbReference type="Gramene" id="ERN09491">
    <property type="protein sequence ID" value="ERN09491"/>
    <property type="gene ID" value="AMTR_s00029p00112130"/>
</dbReference>
<organism evidence="5 6">
    <name type="scientific">Amborella trichopoda</name>
    <dbReference type="NCBI Taxonomy" id="13333"/>
    <lineage>
        <taxon>Eukaryota</taxon>
        <taxon>Viridiplantae</taxon>
        <taxon>Streptophyta</taxon>
        <taxon>Embryophyta</taxon>
        <taxon>Tracheophyta</taxon>
        <taxon>Spermatophyta</taxon>
        <taxon>Magnoliopsida</taxon>
        <taxon>Amborellales</taxon>
        <taxon>Amborellaceae</taxon>
        <taxon>Amborella</taxon>
    </lineage>
</organism>
<dbReference type="PROSITE" id="PS50888">
    <property type="entry name" value="BHLH"/>
    <property type="match status" value="1"/>
</dbReference>
<gene>
    <name evidence="5" type="ORF">AMTR_s00029p00112130</name>
</gene>
<dbReference type="KEGG" id="atr:18437644"/>
<dbReference type="OMA" id="CGPGIND"/>
<dbReference type="Proteomes" id="UP000017836">
    <property type="component" value="Unassembled WGS sequence"/>
</dbReference>
<evidence type="ECO:0000313" key="5">
    <source>
        <dbReference type="EMBL" id="ERN09491.1"/>
    </source>
</evidence>
<sequence length="225" mass="25024">MEEQSWVLDIDTINEVAGSDAQFYLSEGYGNLQSTSWDIDCINANAVGPEQTSSRKRARDESCCAPGSKACREKMRRDRLNDRFLELGSILDPGRPPKADKATILSDAARALSQLRIEAQKLKEANEKLQETIKDLKVEKNELRDEKTRLKADKERLEQQVKAMSMAPTGFIPHPAAIHAFAAPSQVGGAKAVPYSGYPAMTMWQWMPPTVVDTSQDHKLRPPVA</sequence>
<dbReference type="HOGENOM" id="CLU_078927_0_0_1"/>
<evidence type="ECO:0000256" key="2">
    <source>
        <dbReference type="ARBA" id="ARBA00023163"/>
    </source>
</evidence>
<evidence type="ECO:0000313" key="6">
    <source>
        <dbReference type="Proteomes" id="UP000017836"/>
    </source>
</evidence>
<keyword evidence="1" id="KW-0805">Transcription regulation</keyword>
<dbReference type="InterPro" id="IPR011598">
    <property type="entry name" value="bHLH_dom"/>
</dbReference>
<reference evidence="6" key="1">
    <citation type="journal article" date="2013" name="Science">
        <title>The Amborella genome and the evolution of flowering plants.</title>
        <authorList>
            <consortium name="Amborella Genome Project"/>
        </authorList>
    </citation>
    <scope>NUCLEOTIDE SEQUENCE [LARGE SCALE GENOMIC DNA]</scope>
</reference>
<dbReference type="Pfam" id="PF00010">
    <property type="entry name" value="HLH"/>
    <property type="match status" value="1"/>
</dbReference>
<dbReference type="GO" id="GO:0046983">
    <property type="term" value="F:protein dimerization activity"/>
    <property type="evidence" value="ECO:0007669"/>
    <property type="project" value="InterPro"/>
</dbReference>
<dbReference type="Gene3D" id="4.10.280.10">
    <property type="entry name" value="Helix-loop-helix DNA-binding domain"/>
    <property type="match status" value="1"/>
</dbReference>
<dbReference type="CDD" id="cd11446">
    <property type="entry name" value="bHLH_AtILR3_like"/>
    <property type="match status" value="1"/>
</dbReference>
<keyword evidence="3" id="KW-0175">Coiled coil</keyword>
<evidence type="ECO:0000256" key="3">
    <source>
        <dbReference type="SAM" id="Coils"/>
    </source>
</evidence>
<keyword evidence="6" id="KW-1185">Reference proteome</keyword>
<dbReference type="AlphaFoldDB" id="W1PP38"/>
<dbReference type="GO" id="GO:0006879">
    <property type="term" value="P:intracellular iron ion homeostasis"/>
    <property type="evidence" value="ECO:0007669"/>
    <property type="project" value="InterPro"/>
</dbReference>
<dbReference type="PANTHER" id="PTHR46133">
    <property type="entry name" value="BHLH TRANSCRIPTION FACTOR"/>
    <property type="match status" value="1"/>
</dbReference>
<dbReference type="eggNOG" id="ENOG502RXRB">
    <property type="taxonomic scope" value="Eukaryota"/>
</dbReference>